<dbReference type="Pfam" id="PF02518">
    <property type="entry name" value="HATPase_c"/>
    <property type="match status" value="1"/>
</dbReference>
<protein>
    <recommendedName>
        <fullName evidence="2">histidine kinase</fullName>
        <ecNumber evidence="2">2.7.13.3</ecNumber>
    </recommendedName>
</protein>
<dbReference type="CDD" id="cd00082">
    <property type="entry name" value="HisKA"/>
    <property type="match status" value="1"/>
</dbReference>
<dbReference type="InterPro" id="IPR005467">
    <property type="entry name" value="His_kinase_dom"/>
</dbReference>
<evidence type="ECO:0000256" key="6">
    <source>
        <dbReference type="ARBA" id="ARBA00023012"/>
    </source>
</evidence>
<dbReference type="InterPro" id="IPR003594">
    <property type="entry name" value="HATPase_dom"/>
</dbReference>
<dbReference type="InterPro" id="IPR003661">
    <property type="entry name" value="HisK_dim/P_dom"/>
</dbReference>
<dbReference type="PANTHER" id="PTHR43711">
    <property type="entry name" value="TWO-COMPONENT HISTIDINE KINASE"/>
    <property type="match status" value="1"/>
</dbReference>
<feature type="domain" description="Histidine kinase" evidence="7">
    <location>
        <begin position="16"/>
        <end position="246"/>
    </location>
</feature>
<dbReference type="SMART" id="SM00388">
    <property type="entry name" value="HisKA"/>
    <property type="match status" value="1"/>
</dbReference>
<reference evidence="8" key="1">
    <citation type="submission" date="2018-06" db="EMBL/GenBank/DDBJ databases">
        <authorList>
            <person name="Zhirakovskaya E."/>
        </authorList>
    </citation>
    <scope>NUCLEOTIDE SEQUENCE</scope>
</reference>
<keyword evidence="3" id="KW-0597">Phosphoprotein</keyword>
<evidence type="ECO:0000256" key="4">
    <source>
        <dbReference type="ARBA" id="ARBA00022679"/>
    </source>
</evidence>
<dbReference type="InterPro" id="IPR050736">
    <property type="entry name" value="Sensor_HK_Regulatory"/>
</dbReference>
<dbReference type="Pfam" id="PF00512">
    <property type="entry name" value="HisKA"/>
    <property type="match status" value="1"/>
</dbReference>
<dbReference type="FunFam" id="1.10.287.130:FF:000001">
    <property type="entry name" value="Two-component sensor histidine kinase"/>
    <property type="match status" value="1"/>
</dbReference>
<evidence type="ECO:0000256" key="5">
    <source>
        <dbReference type="ARBA" id="ARBA00022777"/>
    </source>
</evidence>
<evidence type="ECO:0000313" key="8">
    <source>
        <dbReference type="EMBL" id="VAX41993.1"/>
    </source>
</evidence>
<dbReference type="GO" id="GO:0000155">
    <property type="term" value="F:phosphorelay sensor kinase activity"/>
    <property type="evidence" value="ECO:0007669"/>
    <property type="project" value="InterPro"/>
</dbReference>
<dbReference type="Gene3D" id="1.10.287.130">
    <property type="match status" value="1"/>
</dbReference>
<dbReference type="PANTHER" id="PTHR43711:SF26">
    <property type="entry name" value="SENSOR HISTIDINE KINASE RCSC"/>
    <property type="match status" value="1"/>
</dbReference>
<dbReference type="AlphaFoldDB" id="A0A3B1DXW4"/>
<accession>A0A3B1DXW4</accession>
<dbReference type="EMBL" id="UOGK01000624">
    <property type="protein sequence ID" value="VAX41993.1"/>
    <property type="molecule type" value="Genomic_DNA"/>
</dbReference>
<dbReference type="PRINTS" id="PR00344">
    <property type="entry name" value="BCTRLSENSOR"/>
</dbReference>
<keyword evidence="4 8" id="KW-0808">Transferase</keyword>
<organism evidence="8">
    <name type="scientific">hydrothermal vent metagenome</name>
    <dbReference type="NCBI Taxonomy" id="652676"/>
    <lineage>
        <taxon>unclassified sequences</taxon>
        <taxon>metagenomes</taxon>
        <taxon>ecological metagenomes</taxon>
    </lineage>
</organism>
<dbReference type="SUPFAM" id="SSF55874">
    <property type="entry name" value="ATPase domain of HSP90 chaperone/DNA topoisomerase II/histidine kinase"/>
    <property type="match status" value="1"/>
</dbReference>
<dbReference type="Gene3D" id="3.30.565.10">
    <property type="entry name" value="Histidine kinase-like ATPase, C-terminal domain"/>
    <property type="match status" value="1"/>
</dbReference>
<dbReference type="InterPro" id="IPR004358">
    <property type="entry name" value="Sig_transdc_His_kin-like_C"/>
</dbReference>
<dbReference type="EC" id="2.7.13.3" evidence="2"/>
<dbReference type="SMART" id="SM00387">
    <property type="entry name" value="HATPase_c"/>
    <property type="match status" value="1"/>
</dbReference>
<evidence type="ECO:0000259" key="7">
    <source>
        <dbReference type="PROSITE" id="PS50109"/>
    </source>
</evidence>
<dbReference type="InterPro" id="IPR036097">
    <property type="entry name" value="HisK_dim/P_sf"/>
</dbReference>
<dbReference type="PROSITE" id="PS50109">
    <property type="entry name" value="HIS_KIN"/>
    <property type="match status" value="1"/>
</dbReference>
<feature type="non-terminal residue" evidence="8">
    <location>
        <position position="1"/>
    </location>
</feature>
<dbReference type="CDD" id="cd00075">
    <property type="entry name" value="HATPase"/>
    <property type="match status" value="1"/>
</dbReference>
<keyword evidence="6" id="KW-0902">Two-component regulatory system</keyword>
<comment type="catalytic activity">
    <reaction evidence="1">
        <text>ATP + protein L-histidine = ADP + protein N-phospho-L-histidine.</text>
        <dbReference type="EC" id="2.7.13.3"/>
    </reaction>
</comment>
<dbReference type="SUPFAM" id="SSF47384">
    <property type="entry name" value="Homodimeric domain of signal transducing histidine kinase"/>
    <property type="match status" value="1"/>
</dbReference>
<name>A0A3B1DXW4_9ZZZZ</name>
<evidence type="ECO:0000256" key="2">
    <source>
        <dbReference type="ARBA" id="ARBA00012438"/>
    </source>
</evidence>
<proteinExistence type="predicted"/>
<evidence type="ECO:0000256" key="3">
    <source>
        <dbReference type="ARBA" id="ARBA00022553"/>
    </source>
</evidence>
<sequence>TEQATAMQLKTDFVANASHELRTPLASIKAAAETLHEVGGEDPQIRERLIAMIASNAERLEELSRDLLDLSSLESPEAACVIERVDLTAIAEDLHELFAEPCTTRQITLEFDLDDRLSTTWTDARLVRLVLRNLLDNAVKFADTGSVVRVRGSVSPGAGDAPGTTRLGATLEVIDQGIGIPIAQQQRIFERFFQADEARTGSPARRGTGLGLAIVKHALRALGGTIEVESVWQQGTTMTVDLPGCVEAQ</sequence>
<evidence type="ECO:0000256" key="1">
    <source>
        <dbReference type="ARBA" id="ARBA00000085"/>
    </source>
</evidence>
<dbReference type="InterPro" id="IPR036890">
    <property type="entry name" value="HATPase_C_sf"/>
</dbReference>
<keyword evidence="5" id="KW-0418">Kinase</keyword>
<gene>
    <name evidence="8" type="ORF">MNBD_PLANCTO03-127</name>
</gene>